<evidence type="ECO:0000313" key="2">
    <source>
        <dbReference type="Proteomes" id="UP000600547"/>
    </source>
</evidence>
<name>A0A8H9GLH9_9DEIO</name>
<dbReference type="Proteomes" id="UP000600547">
    <property type="component" value="Unassembled WGS sequence"/>
</dbReference>
<sequence length="461" mass="51113">MGLIHRVGTQLYFQRHDERYARARQLRAQQFAPPGEWQARQRQRVQALLVHAQAQVPYYRRLLAERGVTRPEQITAATLRLLPVLTKRELSGAFTELLAGDVSARSSFRNTSGGSTGEPTVFVQDRDYAAWAEATKLLFDSWTGFELGERRVRLWGSTRDLFSGPGLRRHLGQAVMNERWLNAFEMTPDTMDRYVQVIDTFRPALLLGYSDALFTLAQHIQARGVKLRPPRAVMSSAGNLYPAARQTIAAAFGAPVFDRYGSREVGDVACECASGTLHLNPWTHLVEILDDQGRALPPGEVGRVTVTVLGNWSMPLLRYDIGDLGALAPARRCACGRFLPALSGLHGRTTDCFVLPSGGRVMAEAMIHLIGVELALPNLQKFQVVQRAPAQVTLRLVTRSGEPLHAADEERVRRGLRRMLLDEVTPELEYCERIPPSPSGKYRYTVSLLPDAVPAAGPASA</sequence>
<accession>A0A8H9GLH9</accession>
<comment type="caution">
    <text evidence="1">The sequence shown here is derived from an EMBL/GenBank/DDBJ whole genome shotgun (WGS) entry which is preliminary data.</text>
</comment>
<gene>
    <name evidence="1" type="ORF">GCM10008956_12900</name>
</gene>
<dbReference type="InterPro" id="IPR042099">
    <property type="entry name" value="ANL_N_sf"/>
</dbReference>
<dbReference type="GO" id="GO:0016779">
    <property type="term" value="F:nucleotidyltransferase activity"/>
    <property type="evidence" value="ECO:0007669"/>
    <property type="project" value="UniProtKB-KW"/>
</dbReference>
<dbReference type="RefSeq" id="WP_110833256.1">
    <property type="nucleotide sequence ID" value="NZ_BMQG01000003.1"/>
</dbReference>
<dbReference type="Gene3D" id="3.40.50.12780">
    <property type="entry name" value="N-terminal domain of ligase-like"/>
    <property type="match status" value="1"/>
</dbReference>
<dbReference type="PANTHER" id="PTHR36932">
    <property type="entry name" value="CAPSULAR POLYSACCHARIDE BIOSYNTHESIS PROTEIN"/>
    <property type="match status" value="1"/>
</dbReference>
<keyword evidence="1" id="KW-0548">Nucleotidyltransferase</keyword>
<keyword evidence="1" id="KW-0808">Transferase</keyword>
<dbReference type="PANTHER" id="PTHR36932:SF1">
    <property type="entry name" value="CAPSULAR POLYSACCHARIDE BIOSYNTHESIS PROTEIN"/>
    <property type="match status" value="1"/>
</dbReference>
<protein>
    <submittedName>
        <fullName evidence="1">Adenylyltransferase</fullName>
    </submittedName>
</protein>
<dbReference type="AlphaFoldDB" id="A0A8H9GLH9"/>
<organism evidence="1 2">
    <name type="scientific">Deinococcus arenae</name>
    <dbReference type="NCBI Taxonomy" id="1452751"/>
    <lineage>
        <taxon>Bacteria</taxon>
        <taxon>Thermotogati</taxon>
        <taxon>Deinococcota</taxon>
        <taxon>Deinococci</taxon>
        <taxon>Deinococcales</taxon>
        <taxon>Deinococcaceae</taxon>
        <taxon>Deinococcus</taxon>
    </lineage>
</organism>
<dbReference type="SUPFAM" id="SSF56801">
    <property type="entry name" value="Acetyl-CoA synthetase-like"/>
    <property type="match status" value="1"/>
</dbReference>
<dbReference type="EMBL" id="BMQG01000003">
    <property type="protein sequence ID" value="GGM37941.1"/>
    <property type="molecule type" value="Genomic_DNA"/>
</dbReference>
<dbReference type="InterPro" id="IPR053158">
    <property type="entry name" value="CapK_Type1_Caps_Biosynth"/>
</dbReference>
<proteinExistence type="predicted"/>
<reference evidence="2" key="1">
    <citation type="journal article" date="2019" name="Int. J. Syst. Evol. Microbiol.">
        <title>The Global Catalogue of Microorganisms (GCM) 10K type strain sequencing project: providing services to taxonomists for standard genome sequencing and annotation.</title>
        <authorList>
            <consortium name="The Broad Institute Genomics Platform"/>
            <consortium name="The Broad Institute Genome Sequencing Center for Infectious Disease"/>
            <person name="Wu L."/>
            <person name="Ma J."/>
        </authorList>
    </citation>
    <scope>NUCLEOTIDE SEQUENCE [LARGE SCALE GENOMIC DNA]</scope>
    <source>
        <strain evidence="2">JCM 31047</strain>
    </source>
</reference>
<evidence type="ECO:0000313" key="1">
    <source>
        <dbReference type="EMBL" id="GGM37941.1"/>
    </source>
</evidence>
<keyword evidence="2" id="KW-1185">Reference proteome</keyword>